<feature type="transmembrane region" description="Helical" evidence="4">
    <location>
        <begin position="6"/>
        <end position="21"/>
    </location>
</feature>
<sequence length="382" mass="43474">MSWLYFASVIVSIYLLLLLIGKPDKTTADKILTAWQLFATLHLADLYFVISGRYHQFPYLLGWSGVFPLLHGPFLYLYILHLTAKKRLGLWWLLHFLPVVLISICWLPFLLLPSQEKIRVFDSGLPAFSNLAFFTNITIIVSGVSYITASAILLYRFKRQLKEEFSNTEKISLNWLRYLIGGMGIIWLFVVFYQTPQTIYLSASLFICFIGFFGVRQKTIFKSPVTPQITSAPEKEMAAPVTPSQPVAIKAPITSIKYKGSTLTEDNALKIQEQLKELMEREQLYTNPELTLGDVARTLEIHDAILSQVINSKFGQNFYDYINSLRVEAFKKIVAAPGSKSYTLLSIAFECGFNSKSSFNRNFRKFTGQQPSAYLKDQSPSS</sequence>
<dbReference type="GO" id="GO:0043565">
    <property type="term" value="F:sequence-specific DNA binding"/>
    <property type="evidence" value="ECO:0007669"/>
    <property type="project" value="InterPro"/>
</dbReference>
<dbReference type="Proteomes" id="UP000199310">
    <property type="component" value="Unassembled WGS sequence"/>
</dbReference>
<dbReference type="PANTHER" id="PTHR43280">
    <property type="entry name" value="ARAC-FAMILY TRANSCRIPTIONAL REGULATOR"/>
    <property type="match status" value="1"/>
</dbReference>
<evidence type="ECO:0000256" key="4">
    <source>
        <dbReference type="SAM" id="Phobius"/>
    </source>
</evidence>
<dbReference type="Gene3D" id="1.10.10.60">
    <property type="entry name" value="Homeodomain-like"/>
    <property type="match status" value="2"/>
</dbReference>
<dbReference type="PANTHER" id="PTHR43280:SF29">
    <property type="entry name" value="ARAC-FAMILY TRANSCRIPTIONAL REGULATOR"/>
    <property type="match status" value="1"/>
</dbReference>
<dbReference type="AlphaFoldDB" id="A0A1I0SDR3"/>
<dbReference type="OrthoDB" id="5492415at2"/>
<dbReference type="SUPFAM" id="SSF46689">
    <property type="entry name" value="Homeodomain-like"/>
    <property type="match status" value="1"/>
</dbReference>
<name>A0A1I0SDR3_9BACT</name>
<gene>
    <name evidence="6" type="ORF">SAMN04488122_6652</name>
</gene>
<proteinExistence type="predicted"/>
<keyword evidence="4" id="KW-0472">Membrane</keyword>
<feature type="transmembrane region" description="Helical" evidence="4">
    <location>
        <begin position="90"/>
        <end position="111"/>
    </location>
</feature>
<dbReference type="RefSeq" id="WP_089903761.1">
    <property type="nucleotide sequence ID" value="NZ_FOJG01000002.1"/>
</dbReference>
<keyword evidence="4" id="KW-1133">Transmembrane helix</keyword>
<keyword evidence="4" id="KW-0812">Transmembrane</keyword>
<keyword evidence="3" id="KW-0804">Transcription</keyword>
<dbReference type="GO" id="GO:0003700">
    <property type="term" value="F:DNA-binding transcription factor activity"/>
    <property type="evidence" value="ECO:0007669"/>
    <property type="project" value="InterPro"/>
</dbReference>
<dbReference type="PROSITE" id="PS01124">
    <property type="entry name" value="HTH_ARAC_FAMILY_2"/>
    <property type="match status" value="1"/>
</dbReference>
<reference evidence="7" key="1">
    <citation type="submission" date="2016-10" db="EMBL/GenBank/DDBJ databases">
        <authorList>
            <person name="Varghese N."/>
            <person name="Submissions S."/>
        </authorList>
    </citation>
    <scope>NUCLEOTIDE SEQUENCE [LARGE SCALE GENOMIC DNA]</scope>
    <source>
        <strain evidence="7">DSM 3695</strain>
    </source>
</reference>
<evidence type="ECO:0000259" key="5">
    <source>
        <dbReference type="PROSITE" id="PS01124"/>
    </source>
</evidence>
<keyword evidence="1" id="KW-0805">Transcription regulation</keyword>
<evidence type="ECO:0000256" key="2">
    <source>
        <dbReference type="ARBA" id="ARBA00023125"/>
    </source>
</evidence>
<dbReference type="EMBL" id="FOJG01000002">
    <property type="protein sequence ID" value="SEW56395.1"/>
    <property type="molecule type" value="Genomic_DNA"/>
</dbReference>
<keyword evidence="7" id="KW-1185">Reference proteome</keyword>
<feature type="domain" description="HTH araC/xylS-type" evidence="5">
    <location>
        <begin position="273"/>
        <end position="377"/>
    </location>
</feature>
<feature type="transmembrane region" description="Helical" evidence="4">
    <location>
        <begin position="175"/>
        <end position="193"/>
    </location>
</feature>
<evidence type="ECO:0000313" key="6">
    <source>
        <dbReference type="EMBL" id="SEW56395.1"/>
    </source>
</evidence>
<evidence type="ECO:0000313" key="7">
    <source>
        <dbReference type="Proteomes" id="UP000199310"/>
    </source>
</evidence>
<feature type="transmembrane region" description="Helical" evidence="4">
    <location>
        <begin position="56"/>
        <end position="78"/>
    </location>
</feature>
<dbReference type="InterPro" id="IPR009057">
    <property type="entry name" value="Homeodomain-like_sf"/>
</dbReference>
<organism evidence="6 7">
    <name type="scientific">Chitinophaga arvensicola</name>
    <dbReference type="NCBI Taxonomy" id="29529"/>
    <lineage>
        <taxon>Bacteria</taxon>
        <taxon>Pseudomonadati</taxon>
        <taxon>Bacteroidota</taxon>
        <taxon>Chitinophagia</taxon>
        <taxon>Chitinophagales</taxon>
        <taxon>Chitinophagaceae</taxon>
        <taxon>Chitinophaga</taxon>
    </lineage>
</organism>
<dbReference type="Pfam" id="PF12833">
    <property type="entry name" value="HTH_18"/>
    <property type="match status" value="1"/>
</dbReference>
<feature type="transmembrane region" description="Helical" evidence="4">
    <location>
        <begin position="33"/>
        <end position="50"/>
    </location>
</feature>
<feature type="transmembrane region" description="Helical" evidence="4">
    <location>
        <begin position="131"/>
        <end position="155"/>
    </location>
</feature>
<evidence type="ECO:0000256" key="1">
    <source>
        <dbReference type="ARBA" id="ARBA00023015"/>
    </source>
</evidence>
<dbReference type="InterPro" id="IPR018060">
    <property type="entry name" value="HTH_AraC"/>
</dbReference>
<keyword evidence="2 6" id="KW-0238">DNA-binding</keyword>
<feature type="transmembrane region" description="Helical" evidence="4">
    <location>
        <begin position="199"/>
        <end position="215"/>
    </location>
</feature>
<dbReference type="STRING" id="29529.SAMN04488122_6652"/>
<dbReference type="SMART" id="SM00342">
    <property type="entry name" value="HTH_ARAC"/>
    <property type="match status" value="1"/>
</dbReference>
<accession>A0A1I0SDR3</accession>
<protein>
    <submittedName>
        <fullName evidence="6">AraC-type DNA-binding protein</fullName>
    </submittedName>
</protein>
<evidence type="ECO:0000256" key="3">
    <source>
        <dbReference type="ARBA" id="ARBA00023163"/>
    </source>
</evidence>